<proteinExistence type="predicted"/>
<reference evidence="1" key="1">
    <citation type="submission" date="2022-11" db="EMBL/GenBank/DDBJ databases">
        <title>beta-Carotene-producing bacterium, Jeongeuplla avenae sp. nov., alleviates the salt stress of Arabidopsis seedlings.</title>
        <authorList>
            <person name="Jiang L."/>
            <person name="Lee J."/>
        </authorList>
    </citation>
    <scope>NUCLEOTIDE SEQUENCE</scope>
    <source>
        <strain evidence="1">DY_R2A_6</strain>
    </source>
</reference>
<evidence type="ECO:0000313" key="2">
    <source>
        <dbReference type="Proteomes" id="UP001163223"/>
    </source>
</evidence>
<sequence>MATLIDTIRNDPRSPRRGLQGVGAEPVRSAEPVNDRELRSDYEARRHIFPSRVHGAFRRIKWTLVALLLGIYWGTPWIRWDRGPAAPDQAVLLDLARRRFYFFGIEIWPQEFYYVAGLLIMAALGLFLVTSVAGRAWCGYACPQTVWTDLFIAVERLVEGDRNARAKLDASPWTLTKIRKRLTLWSLWLVIAAATGGAWVFYFADAPTLLVDLVSGTAAPVAYTTVALLAATTFWLAGFMREQVCTYMCPWPRIQGAMLDEHSLIVTYNDWRGEPRSRHAKKAIAAGRDVGDCVDCNACVAACPMGIDIRNGQQLECITCALCIDACNRIMEKVGKPRGLVSYSTLADYERHAQTAATLGRDTARAEQRGPSISKVLRPRTILYFGLWATIGVAMLVALAARGEIGMTVLHDRAPLFTTLSDGSVRNGYELKLVNKAGEPRSLALAIQGLPDATMWTAENGERTRSAVVDVPPDSVRDLRVFVLRPAANAAPADFAFVLTDPRSNETVVEDARFEAKEVTRK</sequence>
<dbReference type="EMBL" id="CP113520">
    <property type="protein sequence ID" value="WAJ29499.1"/>
    <property type="molecule type" value="Genomic_DNA"/>
</dbReference>
<accession>A0ACD4NRN8</accession>
<name>A0ACD4NRN8_9HYPH</name>
<keyword evidence="2" id="KW-1185">Reference proteome</keyword>
<gene>
    <name evidence="1" type="primary">ccoG</name>
    <name evidence="1" type="ORF">OXU80_04490</name>
</gene>
<protein>
    <submittedName>
        <fullName evidence="1">Cytochrome c oxidase accessory protein CcoG</fullName>
    </submittedName>
</protein>
<evidence type="ECO:0000313" key="1">
    <source>
        <dbReference type="EMBL" id="WAJ29499.1"/>
    </source>
</evidence>
<dbReference type="Proteomes" id="UP001163223">
    <property type="component" value="Chromosome"/>
</dbReference>
<organism evidence="1 2">
    <name type="scientific">Antarcticirhabdus aurantiaca</name>
    <dbReference type="NCBI Taxonomy" id="2606717"/>
    <lineage>
        <taxon>Bacteria</taxon>
        <taxon>Pseudomonadati</taxon>
        <taxon>Pseudomonadota</taxon>
        <taxon>Alphaproteobacteria</taxon>
        <taxon>Hyphomicrobiales</taxon>
        <taxon>Aurantimonadaceae</taxon>
        <taxon>Antarcticirhabdus</taxon>
    </lineage>
</organism>